<dbReference type="Proteomes" id="UP000095765">
    <property type="component" value="Unassembled WGS sequence"/>
</dbReference>
<gene>
    <name evidence="3" type="ORF">ERS852551_01858</name>
</gene>
<dbReference type="EMBL" id="CZBE01000011">
    <property type="protein sequence ID" value="CUP76039.1"/>
    <property type="molecule type" value="Genomic_DNA"/>
</dbReference>
<evidence type="ECO:0000256" key="1">
    <source>
        <dbReference type="ARBA" id="ARBA00022741"/>
    </source>
</evidence>
<reference evidence="3 4" key="1">
    <citation type="submission" date="2015-09" db="EMBL/GenBank/DDBJ databases">
        <authorList>
            <consortium name="Pathogen Informatics"/>
        </authorList>
    </citation>
    <scope>NUCLEOTIDE SEQUENCE [LARGE SCALE GENOMIC DNA]</scope>
    <source>
        <strain evidence="3 4">2789STDY5834939</strain>
    </source>
</reference>
<accession>A0A174R0Q2</accession>
<dbReference type="OrthoDB" id="9779501at2"/>
<proteinExistence type="predicted"/>
<keyword evidence="2" id="KW-0067">ATP-binding</keyword>
<dbReference type="Pfam" id="PF10609">
    <property type="entry name" value="ParA"/>
    <property type="match status" value="1"/>
</dbReference>
<dbReference type="AlphaFoldDB" id="A0A174R0Q2"/>
<dbReference type="InterPro" id="IPR027417">
    <property type="entry name" value="P-loop_NTPase"/>
</dbReference>
<evidence type="ECO:0000313" key="4">
    <source>
        <dbReference type="Proteomes" id="UP000095765"/>
    </source>
</evidence>
<dbReference type="RefSeq" id="WP_055245108.1">
    <property type="nucleotide sequence ID" value="NZ_CABIWA010000013.1"/>
</dbReference>
<name>A0A174R0Q2_9FIRM</name>
<protein>
    <submittedName>
        <fullName evidence="3">Septum formation inhibitor-activating ATPase</fullName>
    </submittedName>
</protein>
<dbReference type="Gene3D" id="3.40.50.300">
    <property type="entry name" value="P-loop containing nucleotide triphosphate hydrolases"/>
    <property type="match status" value="1"/>
</dbReference>
<evidence type="ECO:0000313" key="3">
    <source>
        <dbReference type="EMBL" id="CUP76039.1"/>
    </source>
</evidence>
<dbReference type="InterPro" id="IPR033756">
    <property type="entry name" value="YlxH/NBP35"/>
</dbReference>
<keyword evidence="1" id="KW-0547">Nucleotide-binding</keyword>
<organism evidence="3 4">
    <name type="scientific">Anaerotruncus colihominis</name>
    <dbReference type="NCBI Taxonomy" id="169435"/>
    <lineage>
        <taxon>Bacteria</taxon>
        <taxon>Bacillati</taxon>
        <taxon>Bacillota</taxon>
        <taxon>Clostridia</taxon>
        <taxon>Eubacteriales</taxon>
        <taxon>Oscillospiraceae</taxon>
        <taxon>Anaerotruncus</taxon>
    </lineage>
</organism>
<sequence>MLEQLNRIVVVTGHYGSGKTNLSVNLAMSLRAAGEEVTLVDLDIVNPYFRSADFETLAEENGIRLIAPVYARSNLDIPALDGRLDAELDGGRRIVIDVGGDDAGAAALGRYSAHIKESGGCDMLYVVNAYRYLTRTSGEAAQILGEIERAARLTATAVVNNSNLAEITTAEDISRSAAYARETALQYQIPLLFTAAREDLADAVRAYAPGLPVYPVRIYVKKPWEA</sequence>
<evidence type="ECO:0000256" key="2">
    <source>
        <dbReference type="ARBA" id="ARBA00022840"/>
    </source>
</evidence>
<dbReference type="SUPFAM" id="SSF52540">
    <property type="entry name" value="P-loop containing nucleoside triphosphate hydrolases"/>
    <property type="match status" value="1"/>
</dbReference>
<dbReference type="GO" id="GO:0005524">
    <property type="term" value="F:ATP binding"/>
    <property type="evidence" value="ECO:0007669"/>
    <property type="project" value="UniProtKB-KW"/>
</dbReference>